<feature type="transmembrane region" description="Helical" evidence="6">
    <location>
        <begin position="88"/>
        <end position="111"/>
    </location>
</feature>
<evidence type="ECO:0000256" key="5">
    <source>
        <dbReference type="ARBA" id="ARBA00023136"/>
    </source>
</evidence>
<evidence type="ECO:0000256" key="6">
    <source>
        <dbReference type="SAM" id="Phobius"/>
    </source>
</evidence>
<evidence type="ECO:0000256" key="2">
    <source>
        <dbReference type="ARBA" id="ARBA00007362"/>
    </source>
</evidence>
<reference evidence="8 9" key="1">
    <citation type="submission" date="2018-08" db="EMBL/GenBank/DDBJ databases">
        <title>A genome reference for cultivated species of the human gut microbiota.</title>
        <authorList>
            <person name="Zou Y."/>
            <person name="Xue W."/>
            <person name="Luo G."/>
        </authorList>
    </citation>
    <scope>NUCLEOTIDE SEQUENCE [LARGE SCALE GENOMIC DNA]</scope>
    <source>
        <strain evidence="8 9">AM07-24</strain>
    </source>
</reference>
<evidence type="ECO:0000259" key="7">
    <source>
        <dbReference type="Pfam" id="PF00892"/>
    </source>
</evidence>
<keyword evidence="5 6" id="KW-0472">Membrane</keyword>
<dbReference type="OrthoDB" id="9814238at2"/>
<dbReference type="Pfam" id="PF00892">
    <property type="entry name" value="EamA"/>
    <property type="match status" value="2"/>
</dbReference>
<feature type="transmembrane region" description="Helical" evidence="6">
    <location>
        <begin position="118"/>
        <end position="135"/>
    </location>
</feature>
<dbReference type="STRING" id="1776384.GCA_900086585_01221"/>
<name>A0A415DUK9_9FIRM</name>
<evidence type="ECO:0000256" key="4">
    <source>
        <dbReference type="ARBA" id="ARBA00022989"/>
    </source>
</evidence>
<dbReference type="InterPro" id="IPR037185">
    <property type="entry name" value="EmrE-like"/>
</dbReference>
<keyword evidence="4 6" id="KW-1133">Transmembrane helix</keyword>
<dbReference type="AlphaFoldDB" id="A0A415DUK9"/>
<feature type="transmembrane region" description="Helical" evidence="6">
    <location>
        <begin position="147"/>
        <end position="165"/>
    </location>
</feature>
<dbReference type="EMBL" id="QRMS01000008">
    <property type="protein sequence ID" value="RHJ83768.1"/>
    <property type="molecule type" value="Genomic_DNA"/>
</dbReference>
<dbReference type="InterPro" id="IPR050638">
    <property type="entry name" value="AA-Vitamin_Transporters"/>
</dbReference>
<gene>
    <name evidence="8" type="ORF">DW099_18640</name>
</gene>
<protein>
    <submittedName>
        <fullName evidence="8">EamA family transporter</fullName>
    </submittedName>
</protein>
<evidence type="ECO:0000313" key="8">
    <source>
        <dbReference type="EMBL" id="RHJ83768.1"/>
    </source>
</evidence>
<accession>A0A415DUK9</accession>
<sequence>MNSAFLKYLVALLLFGSNGFVASHILLASNEIVFFRTLIGSAFLLLLFVITKGRPQIPANRKHFLYLLLSGAAMGACWLVLFEAYVRVGVGISTLIYYCGPVIVMALSPFIFHEKLSAVKIIGMVIVLAGMLLINGSAASESGLTKGLFYAILSAVFYAVLVISSKKARSITGLENAMYQLGASFLTVFLFTLAKQGVHFGSIAENLLPILMIGIVNTGVGCYLYFSSIQKLSVGTVSICGYLEPLSAVIFSVILLGESLSLMQILGGILIIGGAVFAESASRRSGQHQVLGNGLRQKNDA</sequence>
<proteinExistence type="inferred from homology"/>
<organism evidence="8 9">
    <name type="scientific">Emergencia timonensis</name>
    <dbReference type="NCBI Taxonomy" id="1776384"/>
    <lineage>
        <taxon>Bacteria</taxon>
        <taxon>Bacillati</taxon>
        <taxon>Bacillota</taxon>
        <taxon>Clostridia</taxon>
        <taxon>Peptostreptococcales</taxon>
        <taxon>Anaerovoracaceae</taxon>
        <taxon>Emergencia</taxon>
    </lineage>
</organism>
<dbReference type="Gene3D" id="1.10.3730.20">
    <property type="match status" value="2"/>
</dbReference>
<dbReference type="GO" id="GO:0016020">
    <property type="term" value="C:membrane"/>
    <property type="evidence" value="ECO:0007669"/>
    <property type="project" value="UniProtKB-SubCell"/>
</dbReference>
<evidence type="ECO:0000256" key="3">
    <source>
        <dbReference type="ARBA" id="ARBA00022692"/>
    </source>
</evidence>
<evidence type="ECO:0000256" key="1">
    <source>
        <dbReference type="ARBA" id="ARBA00004141"/>
    </source>
</evidence>
<feature type="domain" description="EamA" evidence="7">
    <location>
        <begin position="146"/>
        <end position="277"/>
    </location>
</feature>
<feature type="domain" description="EamA" evidence="7">
    <location>
        <begin position="8"/>
        <end position="135"/>
    </location>
</feature>
<feature type="transmembrane region" description="Helical" evidence="6">
    <location>
        <begin position="177"/>
        <end position="194"/>
    </location>
</feature>
<keyword evidence="9" id="KW-1185">Reference proteome</keyword>
<dbReference type="PANTHER" id="PTHR32322:SF2">
    <property type="entry name" value="EAMA DOMAIN-CONTAINING PROTEIN"/>
    <property type="match status" value="1"/>
</dbReference>
<comment type="subcellular location">
    <subcellularLocation>
        <location evidence="1">Membrane</location>
        <topology evidence="1">Multi-pass membrane protein</topology>
    </subcellularLocation>
</comment>
<keyword evidence="3 6" id="KW-0812">Transmembrane</keyword>
<feature type="transmembrane region" description="Helical" evidence="6">
    <location>
        <begin position="33"/>
        <end position="51"/>
    </location>
</feature>
<evidence type="ECO:0000313" key="9">
    <source>
        <dbReference type="Proteomes" id="UP000284841"/>
    </source>
</evidence>
<comment type="caution">
    <text evidence="8">The sequence shown here is derived from an EMBL/GenBank/DDBJ whole genome shotgun (WGS) entry which is preliminary data.</text>
</comment>
<dbReference type="Proteomes" id="UP000284841">
    <property type="component" value="Unassembled WGS sequence"/>
</dbReference>
<comment type="similarity">
    <text evidence="2">Belongs to the EamA transporter family.</text>
</comment>
<dbReference type="SUPFAM" id="SSF103481">
    <property type="entry name" value="Multidrug resistance efflux transporter EmrE"/>
    <property type="match status" value="2"/>
</dbReference>
<dbReference type="InterPro" id="IPR000620">
    <property type="entry name" value="EamA_dom"/>
</dbReference>
<feature type="transmembrane region" description="Helical" evidence="6">
    <location>
        <begin position="206"/>
        <end position="226"/>
    </location>
</feature>
<dbReference type="PANTHER" id="PTHR32322">
    <property type="entry name" value="INNER MEMBRANE TRANSPORTER"/>
    <property type="match status" value="1"/>
</dbReference>
<feature type="transmembrane region" description="Helical" evidence="6">
    <location>
        <begin position="261"/>
        <end position="278"/>
    </location>
</feature>
<feature type="transmembrane region" description="Helical" evidence="6">
    <location>
        <begin position="233"/>
        <end position="255"/>
    </location>
</feature>
<feature type="transmembrane region" description="Helical" evidence="6">
    <location>
        <begin position="63"/>
        <end position="82"/>
    </location>
</feature>